<keyword evidence="3" id="KW-0997">Cell inner membrane</keyword>
<reference evidence="10" key="1">
    <citation type="submission" date="2016-10" db="EMBL/GenBank/DDBJ databases">
        <authorList>
            <person name="Varghese N."/>
            <person name="Submissions S."/>
        </authorList>
    </citation>
    <scope>NUCLEOTIDE SEQUENCE [LARGE SCALE GENOMIC DNA]</scope>
    <source>
        <strain evidence="10">DSM 3669</strain>
    </source>
</reference>
<sequence>MTVALILLLVLLLLLLVGFPIAFSLAMAAVAALLSKGTIPLTVVPQRLFTATDSFILLAVPFFVLAGELMQHGGISRRLVNFASDLLGWISGGLALVSIASAAFFAAISGSSAATTAAIGGVMYPEMRQRGYKPDFTAVVQAVGGTLGVVIPPSIPLIIYGVITGASIGDLFLAGIIPGLLGAAVYMAVAWKMAGKLGYKTMQRSSLKKTWHSFREASWGLLMPVIILGGIYGGVFTPTEAAVVAVVYALLVGFFIYKELNWKNFYSMLVKSGLTSAMIMLLIATASLFTWIMTIENIPQAITGAILSMTESKLVFLLLVNMVFLIAGMFLDTVAIILLLIPIFFPIALQLGVDPVHFGVIAVFNLAVGQMTPPFGVCLFVSSGVSGVSLEKLFKAVLPYLLAAFILILLLTYVPSLSLGILELFAKSI</sequence>
<dbReference type="NCBIfam" id="TIGR00786">
    <property type="entry name" value="dctM"/>
    <property type="match status" value="1"/>
</dbReference>
<evidence type="ECO:0000313" key="10">
    <source>
        <dbReference type="Proteomes" id="UP000199584"/>
    </source>
</evidence>
<evidence type="ECO:0000256" key="7">
    <source>
        <dbReference type="SAM" id="Phobius"/>
    </source>
</evidence>
<dbReference type="PANTHER" id="PTHR33362:SF5">
    <property type="entry name" value="C4-DICARBOXYLATE TRAP TRANSPORTER LARGE PERMEASE PROTEIN DCTM"/>
    <property type="match status" value="1"/>
</dbReference>
<keyword evidence="6 7" id="KW-0472">Membrane</keyword>
<evidence type="ECO:0000256" key="1">
    <source>
        <dbReference type="ARBA" id="ARBA00004429"/>
    </source>
</evidence>
<feature type="transmembrane region" description="Helical" evidence="7">
    <location>
        <begin position="79"/>
        <end position="97"/>
    </location>
</feature>
<accession>A0A1I6DLR2</accession>
<feature type="transmembrane region" description="Helical" evidence="7">
    <location>
        <begin position="48"/>
        <end position="67"/>
    </location>
</feature>
<feature type="transmembrane region" description="Helical" evidence="7">
    <location>
        <begin position="241"/>
        <end position="257"/>
    </location>
</feature>
<keyword evidence="2" id="KW-1003">Cell membrane</keyword>
<dbReference type="InterPro" id="IPR010656">
    <property type="entry name" value="DctM"/>
</dbReference>
<dbReference type="GO" id="GO:0022857">
    <property type="term" value="F:transmembrane transporter activity"/>
    <property type="evidence" value="ECO:0007669"/>
    <property type="project" value="TreeGrafter"/>
</dbReference>
<dbReference type="AlphaFoldDB" id="A0A1I6DLR2"/>
<gene>
    <name evidence="9" type="ORF">SAMN05660706_11348</name>
</gene>
<feature type="transmembrane region" description="Helical" evidence="7">
    <location>
        <begin position="356"/>
        <end position="382"/>
    </location>
</feature>
<evidence type="ECO:0000256" key="2">
    <source>
        <dbReference type="ARBA" id="ARBA00022475"/>
    </source>
</evidence>
<dbReference type="RefSeq" id="WP_092483295.1">
    <property type="nucleotide sequence ID" value="NZ_FOYM01000013.1"/>
</dbReference>
<feature type="transmembrane region" description="Helical" evidence="7">
    <location>
        <begin position="402"/>
        <end position="426"/>
    </location>
</feature>
<keyword evidence="4 7" id="KW-0812">Transmembrane</keyword>
<keyword evidence="10" id="KW-1185">Reference proteome</keyword>
<organism evidence="9 10">
    <name type="scientific">Desulfoscipio geothermicus DSM 3669</name>
    <dbReference type="NCBI Taxonomy" id="1121426"/>
    <lineage>
        <taxon>Bacteria</taxon>
        <taxon>Bacillati</taxon>
        <taxon>Bacillota</taxon>
        <taxon>Clostridia</taxon>
        <taxon>Eubacteriales</taxon>
        <taxon>Desulfallaceae</taxon>
        <taxon>Desulfoscipio</taxon>
    </lineage>
</organism>
<dbReference type="InterPro" id="IPR004681">
    <property type="entry name" value="TRAP_DctM"/>
</dbReference>
<feature type="transmembrane region" description="Helical" evidence="7">
    <location>
        <begin position="136"/>
        <end position="159"/>
    </location>
</feature>
<evidence type="ECO:0000256" key="5">
    <source>
        <dbReference type="ARBA" id="ARBA00022989"/>
    </source>
</evidence>
<dbReference type="OrthoDB" id="9772674at2"/>
<dbReference type="STRING" id="39060.SAMN05660706_11348"/>
<dbReference type="PIRSF" id="PIRSF006066">
    <property type="entry name" value="HI0050"/>
    <property type="match status" value="1"/>
</dbReference>
<proteinExistence type="predicted"/>
<evidence type="ECO:0000313" key="9">
    <source>
        <dbReference type="EMBL" id="SFR06364.1"/>
    </source>
</evidence>
<dbReference type="GO" id="GO:0005886">
    <property type="term" value="C:plasma membrane"/>
    <property type="evidence" value="ECO:0007669"/>
    <property type="project" value="UniProtKB-SubCell"/>
</dbReference>
<evidence type="ECO:0000256" key="6">
    <source>
        <dbReference type="ARBA" id="ARBA00023136"/>
    </source>
</evidence>
<dbReference type="EMBL" id="FOYM01000013">
    <property type="protein sequence ID" value="SFR06364.1"/>
    <property type="molecule type" value="Genomic_DNA"/>
</dbReference>
<evidence type="ECO:0000256" key="4">
    <source>
        <dbReference type="ARBA" id="ARBA00022692"/>
    </source>
</evidence>
<dbReference type="Pfam" id="PF06808">
    <property type="entry name" value="DctM"/>
    <property type="match status" value="1"/>
</dbReference>
<feature type="domain" description="TRAP C4-dicarboxylate transport system permease DctM subunit" evidence="8">
    <location>
        <begin position="8"/>
        <end position="416"/>
    </location>
</feature>
<protein>
    <submittedName>
        <fullName evidence="9">C4-dicarboxylate transporter, DctM subunit</fullName>
    </submittedName>
</protein>
<feature type="transmembrane region" description="Helical" evidence="7">
    <location>
        <begin position="269"/>
        <end position="294"/>
    </location>
</feature>
<dbReference type="Proteomes" id="UP000199584">
    <property type="component" value="Unassembled WGS sequence"/>
</dbReference>
<evidence type="ECO:0000256" key="3">
    <source>
        <dbReference type="ARBA" id="ARBA00022519"/>
    </source>
</evidence>
<evidence type="ECO:0000259" key="8">
    <source>
        <dbReference type="Pfam" id="PF06808"/>
    </source>
</evidence>
<feature type="transmembrane region" description="Helical" evidence="7">
    <location>
        <begin position="171"/>
        <end position="195"/>
    </location>
</feature>
<name>A0A1I6DLR2_9FIRM</name>
<dbReference type="PANTHER" id="PTHR33362">
    <property type="entry name" value="SIALIC ACID TRAP TRANSPORTER PERMEASE PROTEIN SIAT-RELATED"/>
    <property type="match status" value="1"/>
</dbReference>
<comment type="subcellular location">
    <subcellularLocation>
        <location evidence="1">Cell inner membrane</location>
        <topology evidence="1">Multi-pass membrane protein</topology>
    </subcellularLocation>
</comment>
<feature type="transmembrane region" description="Helical" evidence="7">
    <location>
        <begin position="314"/>
        <end position="344"/>
    </location>
</feature>
<feature type="transmembrane region" description="Helical" evidence="7">
    <location>
        <begin position="216"/>
        <end position="235"/>
    </location>
</feature>
<keyword evidence="5 7" id="KW-1133">Transmembrane helix</keyword>